<name>A0ABQ5KR04_9EUKA</name>
<feature type="compositionally biased region" description="Low complexity" evidence="1">
    <location>
        <begin position="107"/>
        <end position="123"/>
    </location>
</feature>
<evidence type="ECO:0000256" key="1">
    <source>
        <dbReference type="SAM" id="MobiDB-lite"/>
    </source>
</evidence>
<protein>
    <submittedName>
        <fullName evidence="2">Uncharacterized protein</fullName>
    </submittedName>
</protein>
<organism evidence="2 3">
    <name type="scientific">Aduncisulcus paluster</name>
    <dbReference type="NCBI Taxonomy" id="2918883"/>
    <lineage>
        <taxon>Eukaryota</taxon>
        <taxon>Metamonada</taxon>
        <taxon>Carpediemonas-like organisms</taxon>
        <taxon>Aduncisulcus</taxon>
    </lineage>
</organism>
<comment type="caution">
    <text evidence="2">The sequence shown here is derived from an EMBL/GenBank/DDBJ whole genome shotgun (WGS) entry which is preliminary data.</text>
</comment>
<sequence length="455" mass="52374">MGANESQPKVVYTQQDLSGVSTHQGMTINNEILDDPIIKELEDLTLPEYIVRKGRKKQKKYLNKALKEIFQDSLPFSPHVSERWRDGTFSAPQSPTVDPGHEESETDVSSSESTMSTSILSSPTHDHYSQTYIGSKEYLSIVKQICRDAKEQWHGDIDRQFLRFFMESVSRSSIILPMTLIPNINIIHDSSPKMLGTYPIIQFKEVFLSFVAHKFEKADIFGIQRKIIEKMKNISKSFNHFRVLHERQPEIISQRTFFRLRPIVERISVMNTEEKLSIDDKQFGVIPSHILGPQYFQIGSSRLLGSCGAMWPFCNVTLKLQGWLPSHRAPKIEVKEDKRGSYDPNRYNMFLRPQIDAFHPLFLSLDGYKSPILKRSSVATTQLPVPPSHRLLMRDTAQELAFIEDILLDCRITLEDSISRLRMLWLTLNNTVPVLENIQSEKMIEIILGDDSLHK</sequence>
<feature type="region of interest" description="Disordered" evidence="1">
    <location>
        <begin position="84"/>
        <end position="124"/>
    </location>
</feature>
<proteinExistence type="predicted"/>
<dbReference type="EMBL" id="BQXS01010884">
    <property type="protein sequence ID" value="GKT34913.1"/>
    <property type="molecule type" value="Genomic_DNA"/>
</dbReference>
<keyword evidence="3" id="KW-1185">Reference proteome</keyword>
<evidence type="ECO:0000313" key="2">
    <source>
        <dbReference type="EMBL" id="GKT34913.1"/>
    </source>
</evidence>
<gene>
    <name evidence="2" type="ORF">ADUPG1_008177</name>
</gene>
<reference evidence="2" key="1">
    <citation type="submission" date="2022-03" db="EMBL/GenBank/DDBJ databases">
        <title>Draft genome sequence of Aduncisulcus paluster, a free-living microaerophilic Fornicata.</title>
        <authorList>
            <person name="Yuyama I."/>
            <person name="Kume K."/>
            <person name="Tamura T."/>
            <person name="Inagaki Y."/>
            <person name="Hashimoto T."/>
        </authorList>
    </citation>
    <scope>NUCLEOTIDE SEQUENCE</scope>
    <source>
        <strain evidence="2">NY0171</strain>
    </source>
</reference>
<evidence type="ECO:0000313" key="3">
    <source>
        <dbReference type="Proteomes" id="UP001057375"/>
    </source>
</evidence>
<accession>A0ABQ5KR04</accession>
<dbReference type="Proteomes" id="UP001057375">
    <property type="component" value="Unassembled WGS sequence"/>
</dbReference>